<gene>
    <name evidence="3" type="ORF">H3309_03240</name>
</gene>
<dbReference type="Proteomes" id="UP000515292">
    <property type="component" value="Chromosome"/>
</dbReference>
<organism evidence="3 4">
    <name type="scientific">Sandaracinobacteroides saxicola</name>
    <dbReference type="NCBI Taxonomy" id="2759707"/>
    <lineage>
        <taxon>Bacteria</taxon>
        <taxon>Pseudomonadati</taxon>
        <taxon>Pseudomonadota</taxon>
        <taxon>Alphaproteobacteria</taxon>
        <taxon>Sphingomonadales</taxon>
        <taxon>Sphingosinicellaceae</taxon>
        <taxon>Sandaracinobacteroides</taxon>
    </lineage>
</organism>
<proteinExistence type="predicted"/>
<feature type="signal peptide" evidence="1">
    <location>
        <begin position="1"/>
        <end position="18"/>
    </location>
</feature>
<reference evidence="3 4" key="1">
    <citation type="submission" date="2020-07" db="EMBL/GenBank/DDBJ databases">
        <title>Complete genome sequence for Sandaracinobacter sp. M6.</title>
        <authorList>
            <person name="Tang Y."/>
            <person name="Liu Q."/>
            <person name="Guo Z."/>
            <person name="Lei P."/>
            <person name="Huang B."/>
        </authorList>
    </citation>
    <scope>NUCLEOTIDE SEQUENCE [LARGE SCALE GENOMIC DNA]</scope>
    <source>
        <strain evidence="3 4">M6</strain>
    </source>
</reference>
<evidence type="ECO:0000256" key="1">
    <source>
        <dbReference type="SAM" id="SignalP"/>
    </source>
</evidence>
<protein>
    <submittedName>
        <fullName evidence="3">PEP-CTERM sorting domain-containing protein</fullName>
    </submittedName>
</protein>
<feature type="chain" id="PRO_5028848044" evidence="1">
    <location>
        <begin position="19"/>
        <end position="185"/>
    </location>
</feature>
<dbReference type="KEGG" id="sand:H3309_03240"/>
<evidence type="ECO:0000313" key="4">
    <source>
        <dbReference type="Proteomes" id="UP000515292"/>
    </source>
</evidence>
<feature type="domain" description="Ice-binding protein C-terminal" evidence="2">
    <location>
        <begin position="156"/>
        <end position="180"/>
    </location>
</feature>
<dbReference type="EMBL" id="CP059851">
    <property type="protein sequence ID" value="QMW23528.1"/>
    <property type="molecule type" value="Genomic_DNA"/>
</dbReference>
<dbReference type="RefSeq" id="WP_182297351.1">
    <property type="nucleotide sequence ID" value="NZ_CP059851.1"/>
</dbReference>
<keyword evidence="4" id="KW-1185">Reference proteome</keyword>
<sequence length="185" mass="19156">MKTLFVAAALALAAPAAAVTTVTFDTQSQNYYASGTGFTDSGYTFTSNQDAYNYLWDGSSPNSNGTINLISSGFFGNNAGWTITKAGGGSFKLISFDIAISWYSSATAASMTAGGATVNYTPTLTTYVVNQTGSSVTLSNGLSDGYWSADNFVFGAVPEASTWAMLISGFGLVGAGLRRRRALAA</sequence>
<evidence type="ECO:0000313" key="3">
    <source>
        <dbReference type="EMBL" id="QMW23528.1"/>
    </source>
</evidence>
<evidence type="ECO:0000259" key="2">
    <source>
        <dbReference type="Pfam" id="PF07589"/>
    </source>
</evidence>
<dbReference type="AlphaFoldDB" id="A0A7G5IJI6"/>
<accession>A0A7G5IJI6</accession>
<dbReference type="InterPro" id="IPR013424">
    <property type="entry name" value="Ice-binding_C"/>
</dbReference>
<name>A0A7G5IJI6_9SPHN</name>
<dbReference type="Pfam" id="PF07589">
    <property type="entry name" value="PEP-CTERM"/>
    <property type="match status" value="1"/>
</dbReference>
<dbReference type="NCBIfam" id="NF035944">
    <property type="entry name" value="PEPxxWA-CTERM"/>
    <property type="match status" value="1"/>
</dbReference>
<keyword evidence="1" id="KW-0732">Signal</keyword>